<dbReference type="PROSITE" id="PS51353">
    <property type="entry name" value="ARSC"/>
    <property type="match status" value="1"/>
</dbReference>
<dbReference type="InterPro" id="IPR006504">
    <property type="entry name" value="Tscrpt_reg_Spx/MgsR"/>
</dbReference>
<dbReference type="KEGG" id="ppsr:I6J18_20680"/>
<evidence type="ECO:0000313" key="2">
    <source>
        <dbReference type="EMBL" id="QQS99966.1"/>
    </source>
</evidence>
<name>A0A974RZW2_PERPY</name>
<reference evidence="2 3" key="1">
    <citation type="submission" date="2021-01" db="EMBL/GenBank/DDBJ databases">
        <title>FDA dAtabase for Regulatory Grade micrObial Sequences (FDA-ARGOS): Supporting development and validation of Infectious Disease Dx tests.</title>
        <authorList>
            <person name="Nelson B."/>
            <person name="Plummer A."/>
            <person name="Tallon L."/>
            <person name="Sadzewicz L."/>
            <person name="Zhao X."/>
            <person name="Boylan J."/>
            <person name="Ott S."/>
            <person name="Bowen H."/>
            <person name="Vavikolanu K."/>
            <person name="Mehta A."/>
            <person name="Aluvathingal J."/>
            <person name="Nadendla S."/>
            <person name="Myers T."/>
            <person name="Yan Y."/>
            <person name="Sichtig H."/>
        </authorList>
    </citation>
    <scope>NUCLEOTIDE SEQUENCE [LARGE SCALE GENOMIC DNA]</scope>
    <source>
        <strain evidence="2 3">FDAARGOS_1161</strain>
    </source>
</reference>
<organism evidence="2 3">
    <name type="scientific">Peribacillus psychrosaccharolyticus</name>
    <name type="common">Bacillus psychrosaccharolyticus</name>
    <dbReference type="NCBI Taxonomy" id="1407"/>
    <lineage>
        <taxon>Bacteria</taxon>
        <taxon>Bacillati</taxon>
        <taxon>Bacillota</taxon>
        <taxon>Bacilli</taxon>
        <taxon>Bacillales</taxon>
        <taxon>Bacillaceae</taxon>
        <taxon>Peribacillus</taxon>
    </lineage>
</organism>
<gene>
    <name evidence="2" type="primary">spx</name>
    <name evidence="2" type="ORF">I6J18_20680</name>
</gene>
<dbReference type="InterPro" id="IPR006660">
    <property type="entry name" value="Arsenate_reductase-like"/>
</dbReference>
<dbReference type="Pfam" id="PF03960">
    <property type="entry name" value="ArsC"/>
    <property type="match status" value="1"/>
</dbReference>
<dbReference type="NCBIfam" id="NF002459">
    <property type="entry name" value="PRK01655.1"/>
    <property type="match status" value="1"/>
</dbReference>
<dbReference type="PANTHER" id="PTHR30041">
    <property type="entry name" value="ARSENATE REDUCTASE"/>
    <property type="match status" value="1"/>
</dbReference>
<dbReference type="Proteomes" id="UP000595254">
    <property type="component" value="Chromosome"/>
</dbReference>
<evidence type="ECO:0000313" key="3">
    <source>
        <dbReference type="Proteomes" id="UP000595254"/>
    </source>
</evidence>
<comment type="similarity">
    <text evidence="1">Belongs to the ArsC family.</text>
</comment>
<proteinExistence type="inferred from homology"/>
<keyword evidence="3" id="KW-1185">Reference proteome</keyword>
<sequence length="130" mass="14938">MKELLFFSYPSCTSCRKTKKWLTSNQVTFQERHIFRAGPTPDELKKILALTTEGLDEILATRSETFKRLNINMDEMSLSNVLQLLASEPKLLRRPIITDGEKLIIGHNADALKNLLHSKQDTRMNLCLSY</sequence>
<dbReference type="SUPFAM" id="SSF52833">
    <property type="entry name" value="Thioredoxin-like"/>
    <property type="match status" value="1"/>
</dbReference>
<protein>
    <submittedName>
        <fullName evidence="2">Transcriptional regulator Spx</fullName>
    </submittedName>
</protein>
<dbReference type="RefSeq" id="WP_040374240.1">
    <property type="nucleotide sequence ID" value="NZ_CP068053.1"/>
</dbReference>
<dbReference type="CDD" id="cd03032">
    <property type="entry name" value="ArsC_Spx"/>
    <property type="match status" value="1"/>
</dbReference>
<accession>A0A974RZW2</accession>
<dbReference type="InterPro" id="IPR036249">
    <property type="entry name" value="Thioredoxin-like_sf"/>
</dbReference>
<dbReference type="Gene3D" id="3.40.30.10">
    <property type="entry name" value="Glutaredoxin"/>
    <property type="match status" value="1"/>
</dbReference>
<evidence type="ECO:0000256" key="1">
    <source>
        <dbReference type="PROSITE-ProRule" id="PRU01282"/>
    </source>
</evidence>
<dbReference type="PANTHER" id="PTHR30041:SF7">
    <property type="entry name" value="GLOBAL TRANSCRIPTIONAL REGULATOR SPX"/>
    <property type="match status" value="1"/>
</dbReference>
<dbReference type="NCBIfam" id="TIGR01617">
    <property type="entry name" value="arsC_related"/>
    <property type="match status" value="1"/>
</dbReference>
<dbReference type="EMBL" id="CP068053">
    <property type="protein sequence ID" value="QQS99966.1"/>
    <property type="molecule type" value="Genomic_DNA"/>
</dbReference>
<dbReference type="AlphaFoldDB" id="A0A974RZW2"/>